<evidence type="ECO:0000313" key="6">
    <source>
        <dbReference type="EMBL" id="MED5050579.1"/>
    </source>
</evidence>
<organism evidence="6 8">
    <name type="scientific">Anoxybacteroides rupiense</name>
    <dbReference type="NCBI Taxonomy" id="311460"/>
    <lineage>
        <taxon>Bacteria</taxon>
        <taxon>Bacillati</taxon>
        <taxon>Bacillota</taxon>
        <taxon>Bacilli</taxon>
        <taxon>Bacillales</taxon>
        <taxon>Anoxybacillaceae</taxon>
        <taxon>Anoxybacteroides</taxon>
    </lineage>
</organism>
<proteinExistence type="predicted"/>
<feature type="transmembrane region" description="Helical" evidence="2">
    <location>
        <begin position="196"/>
        <end position="216"/>
    </location>
</feature>
<dbReference type="Proteomes" id="UP001339962">
    <property type="component" value="Unassembled WGS sequence"/>
</dbReference>
<gene>
    <name evidence="6" type="ORF">P9850_01675</name>
    <name evidence="5" type="ORF">PNH38_04885</name>
</gene>
<keyword evidence="2" id="KW-0812">Transmembrane</keyword>
<feature type="compositionally biased region" description="Basic and acidic residues" evidence="1">
    <location>
        <begin position="176"/>
        <end position="192"/>
    </location>
</feature>
<dbReference type="CDD" id="cd08545">
    <property type="entry name" value="YcnI_like"/>
    <property type="match status" value="1"/>
</dbReference>
<sequence length="220" mass="24116">MKKAVLRVSRLTIFAMTAFLLFSGIASAHVTVKPNISAPGSWETYTIKIPVEKEIPTTKVTLKVPEGAEFVSYQPASGWKVITEKDASGKVRTVTWEATGEGLLPGEFQQFYFMAKNPEQEGTLAWDAYQYYKDGSVVEWTGDESSQTPHSVTEISQSAAASDSHSSHHGQQAVTETKKESDKEETENKKTEANGVQTATLIVSILALILSVAAFLKKRK</sequence>
<reference evidence="6 8" key="2">
    <citation type="submission" date="2023-03" db="EMBL/GenBank/DDBJ databases">
        <title>Bacillus Genome Sequencing.</title>
        <authorList>
            <person name="Dunlap C."/>
        </authorList>
    </citation>
    <scope>NUCLEOTIDE SEQUENCE [LARGE SCALE GENOMIC DNA]</scope>
    <source>
        <strain evidence="6 8">NRS-38</strain>
    </source>
</reference>
<evidence type="ECO:0000313" key="7">
    <source>
        <dbReference type="Proteomes" id="UP001213979"/>
    </source>
</evidence>
<keyword evidence="2" id="KW-0472">Membrane</keyword>
<keyword evidence="3" id="KW-0732">Signal</keyword>
<dbReference type="Proteomes" id="UP001213979">
    <property type="component" value="Unassembled WGS sequence"/>
</dbReference>
<feature type="region of interest" description="Disordered" evidence="1">
    <location>
        <begin position="142"/>
        <end position="193"/>
    </location>
</feature>
<comment type="caution">
    <text evidence="6">The sequence shown here is derived from an EMBL/GenBank/DDBJ whole genome shotgun (WGS) entry which is preliminary data.</text>
</comment>
<evidence type="ECO:0000313" key="8">
    <source>
        <dbReference type="Proteomes" id="UP001339962"/>
    </source>
</evidence>
<feature type="domain" description="YncI copper-binding" evidence="4">
    <location>
        <begin position="29"/>
        <end position="145"/>
    </location>
</feature>
<dbReference type="Pfam" id="PF07987">
    <property type="entry name" value="DUF1775"/>
    <property type="match status" value="1"/>
</dbReference>
<keyword evidence="7" id="KW-1185">Reference proteome</keyword>
<name>A0ABD5IQP5_9BACL</name>
<dbReference type="EMBL" id="JAQOTG010000002">
    <property type="protein sequence ID" value="MDE8563220.1"/>
    <property type="molecule type" value="Genomic_DNA"/>
</dbReference>
<reference evidence="5 7" key="1">
    <citation type="submission" date="2023-01" db="EMBL/GenBank/DDBJ databases">
        <title>Genome-based reclassification of Anoxybacillus geothermalis as a later heterotypic synonym of Anoxybacillus rupiensis.</title>
        <authorList>
            <person name="Inan Bektas K."/>
            <person name="Canakci S."/>
            <person name="Belduz A.A."/>
            <person name="Guler H.H."/>
        </authorList>
    </citation>
    <scope>NUCLEOTIDE SEQUENCE [LARGE SCALE GENOMIC DNA]</scope>
    <source>
        <strain evidence="5 7">DSM 17127</strain>
    </source>
</reference>
<dbReference type="InterPro" id="IPR038507">
    <property type="entry name" value="YcnI-like_sf"/>
</dbReference>
<dbReference type="Gene3D" id="2.60.40.2230">
    <property type="entry name" value="Uncharacterised protein YcnI-like PF07987, DUF1775"/>
    <property type="match status" value="1"/>
</dbReference>
<protein>
    <submittedName>
        <fullName evidence="6">YcnI family protein</fullName>
    </submittedName>
</protein>
<dbReference type="RefSeq" id="WP_066147365.1">
    <property type="nucleotide sequence ID" value="NZ_JACIDF010000001.1"/>
</dbReference>
<feature type="compositionally biased region" description="Low complexity" evidence="1">
    <location>
        <begin position="156"/>
        <end position="175"/>
    </location>
</feature>
<evidence type="ECO:0000259" key="4">
    <source>
        <dbReference type="Pfam" id="PF07987"/>
    </source>
</evidence>
<evidence type="ECO:0000313" key="5">
    <source>
        <dbReference type="EMBL" id="MDE8563220.1"/>
    </source>
</evidence>
<feature type="signal peptide" evidence="3">
    <location>
        <begin position="1"/>
        <end position="28"/>
    </location>
</feature>
<dbReference type="EMBL" id="JARTLI010000002">
    <property type="protein sequence ID" value="MED5050579.1"/>
    <property type="molecule type" value="Genomic_DNA"/>
</dbReference>
<dbReference type="AlphaFoldDB" id="A0ABD5IQP5"/>
<accession>A0ABD5IQP5</accession>
<keyword evidence="2" id="KW-1133">Transmembrane helix</keyword>
<feature type="compositionally biased region" description="Polar residues" evidence="1">
    <location>
        <begin position="143"/>
        <end position="155"/>
    </location>
</feature>
<evidence type="ECO:0000256" key="3">
    <source>
        <dbReference type="SAM" id="SignalP"/>
    </source>
</evidence>
<dbReference type="InterPro" id="IPR012533">
    <property type="entry name" value="YcnI-copper_dom"/>
</dbReference>
<evidence type="ECO:0000256" key="1">
    <source>
        <dbReference type="SAM" id="MobiDB-lite"/>
    </source>
</evidence>
<feature type="chain" id="PRO_5044726344" evidence="3">
    <location>
        <begin position="29"/>
        <end position="220"/>
    </location>
</feature>
<evidence type="ECO:0000256" key="2">
    <source>
        <dbReference type="SAM" id="Phobius"/>
    </source>
</evidence>